<gene>
    <name evidence="10" type="primary">fldA</name>
    <name evidence="10" type="ORF">Q2362_04955</name>
</gene>
<dbReference type="RefSeq" id="WP_302244317.1">
    <property type="nucleotide sequence ID" value="NZ_JAULJQ010000005.1"/>
</dbReference>
<dbReference type="PRINTS" id="PR00369">
    <property type="entry name" value="FLAVODOXIN"/>
</dbReference>
<dbReference type="Pfam" id="PF00258">
    <property type="entry name" value="Flavodoxin_1"/>
    <property type="match status" value="1"/>
</dbReference>
<dbReference type="InterPro" id="IPR008254">
    <property type="entry name" value="Flavodoxin/NO_synth"/>
</dbReference>
<dbReference type="EMBL" id="JAULJQ010000005">
    <property type="protein sequence ID" value="MDO2409446.1"/>
    <property type="molecule type" value="Genomic_DNA"/>
</dbReference>
<dbReference type="Proteomes" id="UP001171111">
    <property type="component" value="Unassembled WGS sequence"/>
</dbReference>
<dbReference type="PANTHER" id="PTHR42809">
    <property type="entry name" value="FLAVODOXIN 2"/>
    <property type="match status" value="1"/>
</dbReference>
<evidence type="ECO:0000256" key="4">
    <source>
        <dbReference type="ARBA" id="ARBA00022630"/>
    </source>
</evidence>
<dbReference type="SUPFAM" id="SSF52218">
    <property type="entry name" value="Flavoproteins"/>
    <property type="match status" value="1"/>
</dbReference>
<comment type="function">
    <text evidence="8">Low-potential electron donor to a number of redox enzymes.</text>
</comment>
<evidence type="ECO:0000313" key="10">
    <source>
        <dbReference type="EMBL" id="MDO2409446.1"/>
    </source>
</evidence>
<comment type="caution">
    <text evidence="10">The sequence shown here is derived from an EMBL/GenBank/DDBJ whole genome shotgun (WGS) entry which is preliminary data.</text>
</comment>
<protein>
    <recommendedName>
        <fullName evidence="8">Flavodoxin</fullName>
    </recommendedName>
</protein>
<dbReference type="PIRSF" id="PIRSF038996">
    <property type="entry name" value="FldA"/>
    <property type="match status" value="1"/>
</dbReference>
<comment type="cofactor">
    <cofactor evidence="1 8">
        <name>FMN</name>
        <dbReference type="ChEBI" id="CHEBI:58210"/>
    </cofactor>
</comment>
<evidence type="ECO:0000256" key="2">
    <source>
        <dbReference type="ARBA" id="ARBA00005267"/>
    </source>
</evidence>
<feature type="domain" description="Flavodoxin-like" evidence="9">
    <location>
        <begin position="4"/>
        <end position="160"/>
    </location>
</feature>
<evidence type="ECO:0000313" key="11">
    <source>
        <dbReference type="Proteomes" id="UP001171111"/>
    </source>
</evidence>
<keyword evidence="11" id="KW-1185">Reference proteome</keyword>
<dbReference type="Gene3D" id="3.40.50.360">
    <property type="match status" value="1"/>
</dbReference>
<keyword evidence="3 8" id="KW-0813">Transport</keyword>
<evidence type="ECO:0000256" key="8">
    <source>
        <dbReference type="PIRNR" id="PIRNR038996"/>
    </source>
</evidence>
<name>A0ABT8T7G1_9BACT</name>
<proteinExistence type="inferred from homology"/>
<comment type="similarity">
    <text evidence="2 8">Belongs to the flavodoxin family.</text>
</comment>
<evidence type="ECO:0000256" key="6">
    <source>
        <dbReference type="ARBA" id="ARBA00022982"/>
    </source>
</evidence>
<evidence type="ECO:0000256" key="3">
    <source>
        <dbReference type="ARBA" id="ARBA00022448"/>
    </source>
</evidence>
<dbReference type="NCBIfam" id="NF006738">
    <property type="entry name" value="PRK09267.1-4"/>
    <property type="match status" value="1"/>
</dbReference>
<reference evidence="10 11" key="1">
    <citation type="submission" date="2023-06" db="EMBL/GenBank/DDBJ databases">
        <title>Campylobacter magnum sp. nov., isolated from cecal contents of domestic pigs (Sus scrofa domesticus).</title>
        <authorList>
            <person name="Papic B."/>
            <person name="Gruntar I."/>
        </authorList>
    </citation>
    <scope>NUCLEOTIDE SEQUENCE [LARGE SCALE GENOMIC DNA]</scope>
    <source>
        <strain evidence="11">34484-21</strain>
    </source>
</reference>
<keyword evidence="4 8" id="KW-0285">Flavoprotein</keyword>
<dbReference type="PANTHER" id="PTHR42809:SF1">
    <property type="entry name" value="FLAVODOXIN 1"/>
    <property type="match status" value="1"/>
</dbReference>
<dbReference type="InterPro" id="IPR050619">
    <property type="entry name" value="Flavodoxin"/>
</dbReference>
<dbReference type="InterPro" id="IPR001226">
    <property type="entry name" value="Flavodoxin_CS"/>
</dbReference>
<evidence type="ECO:0000259" key="9">
    <source>
        <dbReference type="PROSITE" id="PS50902"/>
    </source>
</evidence>
<accession>A0ABT8T7G1</accession>
<dbReference type="PROSITE" id="PS00201">
    <property type="entry name" value="FLAVODOXIN"/>
    <property type="match status" value="1"/>
</dbReference>
<dbReference type="PROSITE" id="PS50902">
    <property type="entry name" value="FLAVODOXIN_LIKE"/>
    <property type="match status" value="1"/>
</dbReference>
<dbReference type="InterPro" id="IPR029039">
    <property type="entry name" value="Flavoprotein-like_sf"/>
</dbReference>
<dbReference type="NCBIfam" id="NF006739">
    <property type="entry name" value="PRK09267.1-5"/>
    <property type="match status" value="1"/>
</dbReference>
<keyword evidence="6 8" id="KW-0249">Electron transport</keyword>
<dbReference type="InterPro" id="IPR010086">
    <property type="entry name" value="Flavodoxin_lc"/>
</dbReference>
<dbReference type="InterPro" id="IPR001094">
    <property type="entry name" value="Flavdoxin-like"/>
</dbReference>
<evidence type="ECO:0000256" key="1">
    <source>
        <dbReference type="ARBA" id="ARBA00001917"/>
    </source>
</evidence>
<dbReference type="NCBIfam" id="TIGR01752">
    <property type="entry name" value="flav_long"/>
    <property type="match status" value="1"/>
</dbReference>
<keyword evidence="5 8" id="KW-0288">FMN</keyword>
<evidence type="ECO:0000256" key="7">
    <source>
        <dbReference type="ARBA" id="ARBA00023231"/>
    </source>
</evidence>
<sequence length="164" mass="17750">MSKVCIVYGSSMGNTEEAANLIANKLGVDDVYNIGQTDADTINGYEKIIFGTSTWGSGDLQDEWDSFDFDSLDVKGKTIALFGMGDSSSYSDTYCNGMGILFEKFSAKGAKIVGAVSTDGYTFDESEAVKDGKFVGLALDADNESDKTEERISNWVEQIRSDFA</sequence>
<evidence type="ECO:0000256" key="5">
    <source>
        <dbReference type="ARBA" id="ARBA00022643"/>
    </source>
</evidence>
<keyword evidence="7" id="KW-0535">Nitrogen fixation</keyword>
<organism evidence="10 11">
    <name type="scientific">Campylobacter magnus</name>
    <dbReference type="NCBI Taxonomy" id="3026462"/>
    <lineage>
        <taxon>Bacteria</taxon>
        <taxon>Pseudomonadati</taxon>
        <taxon>Campylobacterota</taxon>
        <taxon>Epsilonproteobacteria</taxon>
        <taxon>Campylobacterales</taxon>
        <taxon>Campylobacteraceae</taxon>
        <taxon>Campylobacter</taxon>
    </lineage>
</organism>